<accession>A0ABX1FZX2</accession>
<feature type="non-terminal residue" evidence="2">
    <location>
        <position position="258"/>
    </location>
</feature>
<dbReference type="InterPro" id="IPR044857">
    <property type="entry name" value="T7SS_EccB_R1"/>
</dbReference>
<keyword evidence="1" id="KW-1133">Transmembrane helix</keyword>
<evidence type="ECO:0000313" key="2">
    <source>
        <dbReference type="EMBL" id="NKE64106.1"/>
    </source>
</evidence>
<dbReference type="PANTHER" id="PTHR40765">
    <property type="entry name" value="ESX-2 SECRETION SYSTEM ATPASE ECCB2"/>
    <property type="match status" value="1"/>
</dbReference>
<dbReference type="Pfam" id="PF05108">
    <property type="entry name" value="T7SS_ESX1_EccB"/>
    <property type="match status" value="1"/>
</dbReference>
<reference evidence="2 3" key="1">
    <citation type="submission" date="2019-08" db="EMBL/GenBank/DDBJ databases">
        <title>Lentzea from Indian Himalayas.</title>
        <authorList>
            <person name="Mandal S."/>
            <person name="Mallick Gupta A."/>
            <person name="Maiti P.K."/>
            <person name="Sarkar J."/>
            <person name="Mandal S."/>
        </authorList>
    </citation>
    <scope>NUCLEOTIDE SEQUENCE [LARGE SCALE GENOMIC DNA]</scope>
    <source>
        <strain evidence="2 3">PSKA42</strain>
    </source>
</reference>
<keyword evidence="3" id="KW-1185">Reference proteome</keyword>
<dbReference type="InterPro" id="IPR007795">
    <property type="entry name" value="T7SS_EccB"/>
</dbReference>
<dbReference type="Gene3D" id="3.30.2390.20">
    <property type="entry name" value="Type VII secretion system EccB, repeat 1 domain"/>
    <property type="match status" value="1"/>
</dbReference>
<organism evidence="2 3">
    <name type="scientific">Lentzea indica</name>
    <dbReference type="NCBI Taxonomy" id="2604800"/>
    <lineage>
        <taxon>Bacteria</taxon>
        <taxon>Bacillati</taxon>
        <taxon>Actinomycetota</taxon>
        <taxon>Actinomycetes</taxon>
        <taxon>Pseudonocardiales</taxon>
        <taxon>Pseudonocardiaceae</taxon>
        <taxon>Lentzea</taxon>
    </lineage>
</organism>
<gene>
    <name evidence="2" type="primary">eccB</name>
    <name evidence="2" type="ORF">FXN61_48450</name>
</gene>
<dbReference type="NCBIfam" id="TIGR03919">
    <property type="entry name" value="T7SS_EccB"/>
    <property type="match status" value="1"/>
</dbReference>
<proteinExistence type="predicted"/>
<dbReference type="EMBL" id="VSRL01000546">
    <property type="protein sequence ID" value="NKE64106.1"/>
    <property type="molecule type" value="Genomic_DNA"/>
</dbReference>
<dbReference type="PANTHER" id="PTHR40765:SF2">
    <property type="entry name" value="ESX-2 SECRETION SYSTEM ATPASE ECCB2"/>
    <property type="match status" value="1"/>
</dbReference>
<keyword evidence="1" id="KW-0812">Transmembrane</keyword>
<name>A0ABX1FZX2_9PSEU</name>
<dbReference type="Proteomes" id="UP001515943">
    <property type="component" value="Unassembled WGS sequence"/>
</dbReference>
<comment type="caution">
    <text evidence="2">The sequence shown here is derived from an EMBL/GenBank/DDBJ whole genome shotgun (WGS) entry which is preliminary data.</text>
</comment>
<evidence type="ECO:0000256" key="1">
    <source>
        <dbReference type="SAM" id="Phobius"/>
    </source>
</evidence>
<protein>
    <submittedName>
        <fullName evidence="2">Type VII secretion protein EccB</fullName>
    </submittedName>
</protein>
<evidence type="ECO:0000313" key="3">
    <source>
        <dbReference type="Proteomes" id="UP001515943"/>
    </source>
</evidence>
<dbReference type="RefSeq" id="WP_167980642.1">
    <property type="nucleotide sequence ID" value="NZ_VSRL01000546.1"/>
</dbReference>
<keyword evidence="1" id="KW-0472">Membrane</keyword>
<feature type="transmembrane region" description="Helical" evidence="1">
    <location>
        <begin position="39"/>
        <end position="61"/>
    </location>
</feature>
<sequence>MASKRDELQSHQFLVQRVTSALVRRETDPEHPPFRPPSMAAFGSIAIAVLVLAGFWVYGMVVPGGNKAWRDGDAVIVEKETGTRYVYLDGRLHPVLNYTSALLALGKHGETRSVSRNSLVGVPRGPRIGIQDAPDALPAPDRLMSGAWSLCSRSAPDSTGATVDRSMLMVGAEPPDGQVLGDEALLVETPDTGDHHLIWRGYRHRIRQPDTVTVGLALRSAPRARVGMAVLDVLPAGDTIAPITVTGAGGPSTAVSGP</sequence>